<evidence type="ECO:0000313" key="1">
    <source>
        <dbReference type="EMBL" id="GAF91610.1"/>
    </source>
</evidence>
<name>X0UT24_9ZZZZ</name>
<comment type="caution">
    <text evidence="1">The sequence shown here is derived from an EMBL/GenBank/DDBJ whole genome shotgun (WGS) entry which is preliminary data.</text>
</comment>
<feature type="non-terminal residue" evidence="1">
    <location>
        <position position="164"/>
    </location>
</feature>
<gene>
    <name evidence="1" type="ORF">S01H1_19074</name>
</gene>
<dbReference type="AlphaFoldDB" id="X0UT24"/>
<protein>
    <submittedName>
        <fullName evidence="1">Uncharacterized protein</fullName>
    </submittedName>
</protein>
<organism evidence="1">
    <name type="scientific">marine sediment metagenome</name>
    <dbReference type="NCBI Taxonomy" id="412755"/>
    <lineage>
        <taxon>unclassified sequences</taxon>
        <taxon>metagenomes</taxon>
        <taxon>ecological metagenomes</taxon>
    </lineage>
</organism>
<sequence length="164" mass="18224">MVAASSKNAKLLVLPEELVDQLRAITIKKGVSITNFAAEALEQAIRMEAIGGKLGDAIDVFNLLTVSQAAGVVHVPRTNFNAMITELYRADREGLLDVWREAGRWYGEYMRAMLGEEALAFFRDSLLVSWNLDEVNITRDGLLVTIKLVSFVMSLELTELLSSY</sequence>
<dbReference type="EMBL" id="BARS01010264">
    <property type="protein sequence ID" value="GAF91610.1"/>
    <property type="molecule type" value="Genomic_DNA"/>
</dbReference>
<reference evidence="1" key="1">
    <citation type="journal article" date="2014" name="Front. Microbiol.">
        <title>High frequency of phylogenetically diverse reductive dehalogenase-homologous genes in deep subseafloor sedimentary metagenomes.</title>
        <authorList>
            <person name="Kawai M."/>
            <person name="Futagami T."/>
            <person name="Toyoda A."/>
            <person name="Takaki Y."/>
            <person name="Nishi S."/>
            <person name="Hori S."/>
            <person name="Arai W."/>
            <person name="Tsubouchi T."/>
            <person name="Morono Y."/>
            <person name="Uchiyama I."/>
            <person name="Ito T."/>
            <person name="Fujiyama A."/>
            <person name="Inagaki F."/>
            <person name="Takami H."/>
        </authorList>
    </citation>
    <scope>NUCLEOTIDE SEQUENCE</scope>
    <source>
        <strain evidence="1">Expedition CK06-06</strain>
    </source>
</reference>
<accession>X0UT24</accession>
<proteinExistence type="predicted"/>